<comment type="caution">
    <text evidence="7">The sequence shown here is derived from an EMBL/GenBank/DDBJ whole genome shotgun (WGS) entry which is preliminary data.</text>
</comment>
<accession>A0AAD7HIZ2</accession>
<dbReference type="PANTHER" id="PTHR42790:SF19">
    <property type="entry name" value="KYNURENINE_ALPHA-AMINOADIPATE AMINOTRANSFERASE, MITOCHONDRIAL"/>
    <property type="match status" value="1"/>
</dbReference>
<proteinExistence type="inferred from homology"/>
<evidence type="ECO:0000256" key="5">
    <source>
        <dbReference type="ARBA" id="ARBA00022898"/>
    </source>
</evidence>
<evidence type="ECO:0000313" key="8">
    <source>
        <dbReference type="Proteomes" id="UP001215598"/>
    </source>
</evidence>
<dbReference type="InterPro" id="IPR015421">
    <property type="entry name" value="PyrdxlP-dep_Trfase_major"/>
</dbReference>
<dbReference type="Gene3D" id="3.40.640.10">
    <property type="entry name" value="Type I PLP-dependent aspartate aminotransferase-like (Major domain)"/>
    <property type="match status" value="1"/>
</dbReference>
<keyword evidence="3" id="KW-0032">Aminotransferase</keyword>
<dbReference type="PANTHER" id="PTHR42790">
    <property type="entry name" value="AMINOTRANSFERASE"/>
    <property type="match status" value="1"/>
</dbReference>
<evidence type="ECO:0000256" key="4">
    <source>
        <dbReference type="ARBA" id="ARBA00022679"/>
    </source>
</evidence>
<feature type="compositionally biased region" description="Basic and acidic residues" evidence="6">
    <location>
        <begin position="1"/>
        <end position="20"/>
    </location>
</feature>
<dbReference type="Proteomes" id="UP001215598">
    <property type="component" value="Unassembled WGS sequence"/>
</dbReference>
<dbReference type="EMBL" id="JARKIB010000226">
    <property type="protein sequence ID" value="KAJ7721804.1"/>
    <property type="molecule type" value="Genomic_DNA"/>
</dbReference>
<sequence length="228" mass="24859">MEDAVPKPKLSKDVLQDQRRNSKIKAAKAKRVVLLMHSTEQGLGSDLPVARFASPEFNIPKIGLDGNTSLNWTAVMKVALKPNEIRRTISRRRKGAHWALNILALNSRPSAEISLAPTIDISPFLSQKSKLWKNDEIRSLMVLEDNPGMISLLAGRPNSSTFPFESITLKLKPTLAGLPSATEGADPLTLTIENEDLNEALQYGMTPGAPRLLDTAAGKSMWGPAARS</sequence>
<protein>
    <submittedName>
        <fullName evidence="7">Uncharacterized protein</fullName>
    </submittedName>
</protein>
<feature type="region of interest" description="Disordered" evidence="6">
    <location>
        <begin position="1"/>
        <end position="21"/>
    </location>
</feature>
<keyword evidence="5" id="KW-0663">Pyridoxal phosphate</keyword>
<dbReference type="GO" id="GO:0008483">
    <property type="term" value="F:transaminase activity"/>
    <property type="evidence" value="ECO:0007669"/>
    <property type="project" value="UniProtKB-KW"/>
</dbReference>
<keyword evidence="4" id="KW-0808">Transferase</keyword>
<dbReference type="AlphaFoldDB" id="A0AAD7HIZ2"/>
<comment type="similarity">
    <text evidence="2">Belongs to the class-I pyridoxal-phosphate-dependent aminotransferase family.</text>
</comment>
<gene>
    <name evidence="7" type="ORF">B0H16DRAFT_1699510</name>
</gene>
<evidence type="ECO:0000256" key="1">
    <source>
        <dbReference type="ARBA" id="ARBA00001933"/>
    </source>
</evidence>
<dbReference type="GO" id="GO:1901605">
    <property type="term" value="P:alpha-amino acid metabolic process"/>
    <property type="evidence" value="ECO:0007669"/>
    <property type="project" value="TreeGrafter"/>
</dbReference>
<keyword evidence="8" id="KW-1185">Reference proteome</keyword>
<name>A0AAD7HIZ2_9AGAR</name>
<evidence type="ECO:0000256" key="2">
    <source>
        <dbReference type="ARBA" id="ARBA00007441"/>
    </source>
</evidence>
<comment type="cofactor">
    <cofactor evidence="1">
        <name>pyridoxal 5'-phosphate</name>
        <dbReference type="ChEBI" id="CHEBI:597326"/>
    </cofactor>
</comment>
<evidence type="ECO:0000256" key="3">
    <source>
        <dbReference type="ARBA" id="ARBA00022576"/>
    </source>
</evidence>
<evidence type="ECO:0000256" key="6">
    <source>
        <dbReference type="SAM" id="MobiDB-lite"/>
    </source>
</evidence>
<dbReference type="InterPro" id="IPR050859">
    <property type="entry name" value="Class-I_PLP-dep_aminotransf"/>
</dbReference>
<reference evidence="7" key="1">
    <citation type="submission" date="2023-03" db="EMBL/GenBank/DDBJ databases">
        <title>Massive genome expansion in bonnet fungi (Mycena s.s.) driven by repeated elements and novel gene families across ecological guilds.</title>
        <authorList>
            <consortium name="Lawrence Berkeley National Laboratory"/>
            <person name="Harder C.B."/>
            <person name="Miyauchi S."/>
            <person name="Viragh M."/>
            <person name="Kuo A."/>
            <person name="Thoen E."/>
            <person name="Andreopoulos B."/>
            <person name="Lu D."/>
            <person name="Skrede I."/>
            <person name="Drula E."/>
            <person name="Henrissat B."/>
            <person name="Morin E."/>
            <person name="Kohler A."/>
            <person name="Barry K."/>
            <person name="LaButti K."/>
            <person name="Morin E."/>
            <person name="Salamov A."/>
            <person name="Lipzen A."/>
            <person name="Mereny Z."/>
            <person name="Hegedus B."/>
            <person name="Baldrian P."/>
            <person name="Stursova M."/>
            <person name="Weitz H."/>
            <person name="Taylor A."/>
            <person name="Grigoriev I.V."/>
            <person name="Nagy L.G."/>
            <person name="Martin F."/>
            <person name="Kauserud H."/>
        </authorList>
    </citation>
    <scope>NUCLEOTIDE SEQUENCE</scope>
    <source>
        <strain evidence="7">CBHHK182m</strain>
    </source>
</reference>
<evidence type="ECO:0000313" key="7">
    <source>
        <dbReference type="EMBL" id="KAJ7721804.1"/>
    </source>
</evidence>
<organism evidence="7 8">
    <name type="scientific">Mycena metata</name>
    <dbReference type="NCBI Taxonomy" id="1033252"/>
    <lineage>
        <taxon>Eukaryota</taxon>
        <taxon>Fungi</taxon>
        <taxon>Dikarya</taxon>
        <taxon>Basidiomycota</taxon>
        <taxon>Agaricomycotina</taxon>
        <taxon>Agaricomycetes</taxon>
        <taxon>Agaricomycetidae</taxon>
        <taxon>Agaricales</taxon>
        <taxon>Marasmiineae</taxon>
        <taxon>Mycenaceae</taxon>
        <taxon>Mycena</taxon>
    </lineage>
</organism>